<dbReference type="EMBL" id="KI963943">
    <property type="protein sequence ID" value="EUC48258.1"/>
    <property type="molecule type" value="Genomic_DNA"/>
</dbReference>
<protein>
    <submittedName>
        <fullName evidence="1">Uncharacterized protein</fullName>
    </submittedName>
</protein>
<evidence type="ECO:0000313" key="2">
    <source>
        <dbReference type="Proteomes" id="UP000054032"/>
    </source>
</evidence>
<dbReference type="HOGENOM" id="CLU_2984401_0_0_1"/>
<keyword evidence="2" id="KW-1185">Reference proteome</keyword>
<organism evidence="1 2">
    <name type="scientific">Bipolaris oryzae ATCC 44560</name>
    <dbReference type="NCBI Taxonomy" id="930090"/>
    <lineage>
        <taxon>Eukaryota</taxon>
        <taxon>Fungi</taxon>
        <taxon>Dikarya</taxon>
        <taxon>Ascomycota</taxon>
        <taxon>Pezizomycotina</taxon>
        <taxon>Dothideomycetes</taxon>
        <taxon>Pleosporomycetidae</taxon>
        <taxon>Pleosporales</taxon>
        <taxon>Pleosporineae</taxon>
        <taxon>Pleosporaceae</taxon>
        <taxon>Bipolaris</taxon>
    </lineage>
</organism>
<dbReference type="RefSeq" id="XP_007685269.1">
    <property type="nucleotide sequence ID" value="XM_007687079.1"/>
</dbReference>
<accession>W6ZEF8</accession>
<dbReference type="Proteomes" id="UP000054032">
    <property type="component" value="Unassembled WGS sequence"/>
</dbReference>
<reference evidence="1 2" key="1">
    <citation type="journal article" date="2013" name="PLoS Genet.">
        <title>Comparative genome structure, secondary metabolite, and effector coding capacity across Cochliobolus pathogens.</title>
        <authorList>
            <person name="Condon B.J."/>
            <person name="Leng Y."/>
            <person name="Wu D."/>
            <person name="Bushley K.E."/>
            <person name="Ohm R.A."/>
            <person name="Otillar R."/>
            <person name="Martin J."/>
            <person name="Schackwitz W."/>
            <person name="Grimwood J."/>
            <person name="MohdZainudin N."/>
            <person name="Xue C."/>
            <person name="Wang R."/>
            <person name="Manning V.A."/>
            <person name="Dhillon B."/>
            <person name="Tu Z.J."/>
            <person name="Steffenson B.J."/>
            <person name="Salamov A."/>
            <person name="Sun H."/>
            <person name="Lowry S."/>
            <person name="LaButti K."/>
            <person name="Han J."/>
            <person name="Copeland A."/>
            <person name="Lindquist E."/>
            <person name="Barry K."/>
            <person name="Schmutz J."/>
            <person name="Baker S.E."/>
            <person name="Ciuffetti L.M."/>
            <person name="Grigoriev I.V."/>
            <person name="Zhong S."/>
            <person name="Turgeon B.G."/>
        </authorList>
    </citation>
    <scope>NUCLEOTIDE SEQUENCE [LARGE SCALE GENOMIC DNA]</scope>
    <source>
        <strain evidence="1 2">ATCC 44560</strain>
    </source>
</reference>
<evidence type="ECO:0000313" key="1">
    <source>
        <dbReference type="EMBL" id="EUC48258.1"/>
    </source>
</evidence>
<dbReference type="KEGG" id="bor:COCMIDRAFT_87791"/>
<dbReference type="AlphaFoldDB" id="W6ZEF8"/>
<feature type="non-terminal residue" evidence="1">
    <location>
        <position position="1"/>
    </location>
</feature>
<sequence length="58" mass="6096">ACLGLAKYVPTKPHTATATATGAYVTSLIEALICYMITHASPPPLPPQFFAQTPSAKH</sequence>
<name>W6ZEF8_COCMI</name>
<dbReference type="GeneID" id="19127129"/>
<gene>
    <name evidence="1" type="ORF">COCMIDRAFT_87791</name>
</gene>
<proteinExistence type="predicted"/>